<evidence type="ECO:0000313" key="2">
    <source>
        <dbReference type="EMBL" id="TNN34856.1"/>
    </source>
</evidence>
<protein>
    <submittedName>
        <fullName evidence="2">Uncharacterized protein</fullName>
    </submittedName>
</protein>
<proteinExistence type="predicted"/>
<name>A0A4Z2F0X5_9TELE</name>
<organism evidence="2 3">
    <name type="scientific">Liparis tanakae</name>
    <name type="common">Tanaka's snailfish</name>
    <dbReference type="NCBI Taxonomy" id="230148"/>
    <lineage>
        <taxon>Eukaryota</taxon>
        <taxon>Metazoa</taxon>
        <taxon>Chordata</taxon>
        <taxon>Craniata</taxon>
        <taxon>Vertebrata</taxon>
        <taxon>Euteleostomi</taxon>
        <taxon>Actinopterygii</taxon>
        <taxon>Neopterygii</taxon>
        <taxon>Teleostei</taxon>
        <taxon>Neoteleostei</taxon>
        <taxon>Acanthomorphata</taxon>
        <taxon>Eupercaria</taxon>
        <taxon>Perciformes</taxon>
        <taxon>Cottioidei</taxon>
        <taxon>Cottales</taxon>
        <taxon>Liparidae</taxon>
        <taxon>Liparis</taxon>
    </lineage>
</organism>
<dbReference type="Proteomes" id="UP000314294">
    <property type="component" value="Unassembled WGS sequence"/>
</dbReference>
<gene>
    <name evidence="2" type="ORF">EYF80_054978</name>
</gene>
<sequence>MPPLSSSHIIFSPSGVGWVLKSSSGAKGGGDEEARRKEMRPRFNLWSEALGEAQGARFRGRRPRCSSSSIEKQHVAQ</sequence>
<evidence type="ECO:0000256" key="1">
    <source>
        <dbReference type="SAM" id="MobiDB-lite"/>
    </source>
</evidence>
<dbReference type="EMBL" id="SRLO01001878">
    <property type="protein sequence ID" value="TNN34856.1"/>
    <property type="molecule type" value="Genomic_DNA"/>
</dbReference>
<reference evidence="2 3" key="1">
    <citation type="submission" date="2019-03" db="EMBL/GenBank/DDBJ databases">
        <title>First draft genome of Liparis tanakae, snailfish: a comprehensive survey of snailfish specific genes.</title>
        <authorList>
            <person name="Kim W."/>
            <person name="Song I."/>
            <person name="Jeong J.-H."/>
            <person name="Kim D."/>
            <person name="Kim S."/>
            <person name="Ryu S."/>
            <person name="Song J.Y."/>
            <person name="Lee S.K."/>
        </authorList>
    </citation>
    <scope>NUCLEOTIDE SEQUENCE [LARGE SCALE GENOMIC DNA]</scope>
    <source>
        <tissue evidence="2">Muscle</tissue>
    </source>
</reference>
<dbReference type="AlphaFoldDB" id="A0A4Z2F0X5"/>
<accession>A0A4Z2F0X5</accession>
<feature type="region of interest" description="Disordered" evidence="1">
    <location>
        <begin position="55"/>
        <end position="77"/>
    </location>
</feature>
<comment type="caution">
    <text evidence="2">The sequence shown here is derived from an EMBL/GenBank/DDBJ whole genome shotgun (WGS) entry which is preliminary data.</text>
</comment>
<evidence type="ECO:0000313" key="3">
    <source>
        <dbReference type="Proteomes" id="UP000314294"/>
    </source>
</evidence>
<keyword evidence="3" id="KW-1185">Reference proteome</keyword>